<evidence type="ECO:0000256" key="1">
    <source>
        <dbReference type="SAM" id="Coils"/>
    </source>
</evidence>
<gene>
    <name evidence="3" type="ORF">BD626DRAFT_481939</name>
</gene>
<feature type="compositionally biased region" description="Low complexity" evidence="2">
    <location>
        <begin position="298"/>
        <end position="312"/>
    </location>
</feature>
<protein>
    <submittedName>
        <fullName evidence="3">Uncharacterized protein</fullName>
    </submittedName>
</protein>
<feature type="compositionally biased region" description="Low complexity" evidence="2">
    <location>
        <begin position="196"/>
        <end position="209"/>
    </location>
</feature>
<dbReference type="Proteomes" id="UP000320762">
    <property type="component" value="Unassembled WGS sequence"/>
</dbReference>
<keyword evidence="1" id="KW-0175">Coiled coil</keyword>
<accession>A0A550CUP8</accession>
<proteinExistence type="predicted"/>
<evidence type="ECO:0000256" key="2">
    <source>
        <dbReference type="SAM" id="MobiDB-lite"/>
    </source>
</evidence>
<feature type="coiled-coil region" evidence="1">
    <location>
        <begin position="86"/>
        <end position="141"/>
    </location>
</feature>
<feature type="region of interest" description="Disordered" evidence="2">
    <location>
        <begin position="288"/>
        <end position="317"/>
    </location>
</feature>
<dbReference type="AlphaFoldDB" id="A0A550CUP8"/>
<evidence type="ECO:0000313" key="3">
    <source>
        <dbReference type="EMBL" id="TRM68511.1"/>
    </source>
</evidence>
<name>A0A550CUP8_9AGAR</name>
<dbReference type="EMBL" id="VDMD01000002">
    <property type="protein sequence ID" value="TRM68511.1"/>
    <property type="molecule type" value="Genomic_DNA"/>
</dbReference>
<sequence>MCCRMSASAYPPQPATTRFMAPSGPGAPSPYTTSLRAGELPPMPPQVGAPIPPQPGAPIVPSTPRASSAPDAFDYQSPLSGSDARLNTLATLLAEERARADEVREEALALKAVLRQRDMEIADLRRELATASAAARVFEMQASDAQVGAARLADKLPLREVPPGTLPPSPVAPMTRSRLPSVSSMAGPPSPPFPHTRTSSIPSVVSPTPIRPRLSLDSLDAVSGAPPMDPGFVPDLETPAAVPRAPILDDAMAPPERLPTAFMNTLPPGFIPNAGRPAESAVIVQIPSPGSSPSEVASLPPTTPLSTRSPLSEASEVTSDDIMIYPRTFSAPTDALPTMKDPYVYEPSLPFMMSQMRV</sequence>
<feature type="compositionally biased region" description="Pro residues" evidence="2">
    <location>
        <begin position="41"/>
        <end position="58"/>
    </location>
</feature>
<evidence type="ECO:0000313" key="4">
    <source>
        <dbReference type="Proteomes" id="UP000320762"/>
    </source>
</evidence>
<dbReference type="OrthoDB" id="3009512at2759"/>
<keyword evidence="4" id="KW-1185">Reference proteome</keyword>
<comment type="caution">
    <text evidence="3">The sequence shown here is derived from an EMBL/GenBank/DDBJ whole genome shotgun (WGS) entry which is preliminary data.</text>
</comment>
<feature type="region of interest" description="Disordered" evidence="2">
    <location>
        <begin position="159"/>
        <end position="209"/>
    </location>
</feature>
<organism evidence="3 4">
    <name type="scientific">Schizophyllum amplum</name>
    <dbReference type="NCBI Taxonomy" id="97359"/>
    <lineage>
        <taxon>Eukaryota</taxon>
        <taxon>Fungi</taxon>
        <taxon>Dikarya</taxon>
        <taxon>Basidiomycota</taxon>
        <taxon>Agaricomycotina</taxon>
        <taxon>Agaricomycetes</taxon>
        <taxon>Agaricomycetidae</taxon>
        <taxon>Agaricales</taxon>
        <taxon>Schizophyllaceae</taxon>
        <taxon>Schizophyllum</taxon>
    </lineage>
</organism>
<reference evidence="3 4" key="1">
    <citation type="journal article" date="2019" name="New Phytol.">
        <title>Comparative genomics reveals unique wood-decay strategies and fruiting body development in the Schizophyllaceae.</title>
        <authorList>
            <person name="Almasi E."/>
            <person name="Sahu N."/>
            <person name="Krizsan K."/>
            <person name="Balint B."/>
            <person name="Kovacs G.M."/>
            <person name="Kiss B."/>
            <person name="Cseklye J."/>
            <person name="Drula E."/>
            <person name="Henrissat B."/>
            <person name="Nagy I."/>
            <person name="Chovatia M."/>
            <person name="Adam C."/>
            <person name="LaButti K."/>
            <person name="Lipzen A."/>
            <person name="Riley R."/>
            <person name="Grigoriev I.V."/>
            <person name="Nagy L.G."/>
        </authorList>
    </citation>
    <scope>NUCLEOTIDE SEQUENCE [LARGE SCALE GENOMIC DNA]</scope>
    <source>
        <strain evidence="3 4">NL-1724</strain>
    </source>
</reference>
<feature type="region of interest" description="Disordered" evidence="2">
    <location>
        <begin position="1"/>
        <end position="69"/>
    </location>
</feature>